<reference evidence="2" key="1">
    <citation type="submission" date="2023-03" db="EMBL/GenBank/DDBJ databases">
        <title>Actinoallomurus iriomotensis NBRC 103681.</title>
        <authorList>
            <person name="Ichikawa N."/>
            <person name="Sato H."/>
            <person name="Tonouchi N."/>
        </authorList>
    </citation>
    <scope>NUCLEOTIDE SEQUENCE</scope>
    <source>
        <strain evidence="2">NBRC 103681</strain>
    </source>
</reference>
<keyword evidence="1" id="KW-0472">Membrane</keyword>
<gene>
    <name evidence="2" type="ORF">Airi01_036750</name>
</gene>
<dbReference type="InterPro" id="IPR050583">
    <property type="entry name" value="Mycobacterial_A85_antigen"/>
</dbReference>
<keyword evidence="1" id="KW-0812">Transmembrane</keyword>
<dbReference type="InterPro" id="IPR029058">
    <property type="entry name" value="AB_hydrolase_fold"/>
</dbReference>
<feature type="transmembrane region" description="Helical" evidence="1">
    <location>
        <begin position="34"/>
        <end position="58"/>
    </location>
</feature>
<evidence type="ECO:0000256" key="1">
    <source>
        <dbReference type="SAM" id="Phobius"/>
    </source>
</evidence>
<accession>A0A9W6RGN4</accession>
<protein>
    <submittedName>
        <fullName evidence="2">Esterase</fullName>
    </submittedName>
</protein>
<dbReference type="SUPFAM" id="SSF53474">
    <property type="entry name" value="alpha/beta-Hydrolases"/>
    <property type="match status" value="1"/>
</dbReference>
<evidence type="ECO:0000313" key="2">
    <source>
        <dbReference type="EMBL" id="GLY75408.1"/>
    </source>
</evidence>
<comment type="caution">
    <text evidence="2">The sequence shown here is derived from an EMBL/GenBank/DDBJ whole genome shotgun (WGS) entry which is preliminary data.</text>
</comment>
<dbReference type="RefSeq" id="WP_285622421.1">
    <property type="nucleotide sequence ID" value="NZ_BSTJ01000004.1"/>
</dbReference>
<dbReference type="AlphaFoldDB" id="A0A9W6RGN4"/>
<dbReference type="PANTHER" id="PTHR48098">
    <property type="entry name" value="ENTEROCHELIN ESTERASE-RELATED"/>
    <property type="match status" value="1"/>
</dbReference>
<organism evidence="2 3">
    <name type="scientific">Actinoallomurus iriomotensis</name>
    <dbReference type="NCBI Taxonomy" id="478107"/>
    <lineage>
        <taxon>Bacteria</taxon>
        <taxon>Bacillati</taxon>
        <taxon>Actinomycetota</taxon>
        <taxon>Actinomycetes</taxon>
        <taxon>Streptosporangiales</taxon>
        <taxon>Thermomonosporaceae</taxon>
        <taxon>Actinoallomurus</taxon>
    </lineage>
</organism>
<keyword evidence="1" id="KW-1133">Transmembrane helix</keyword>
<proteinExistence type="predicted"/>
<dbReference type="GO" id="GO:0016747">
    <property type="term" value="F:acyltransferase activity, transferring groups other than amino-acyl groups"/>
    <property type="evidence" value="ECO:0007669"/>
    <property type="project" value="TreeGrafter"/>
</dbReference>
<dbReference type="InterPro" id="IPR000801">
    <property type="entry name" value="Esterase-like"/>
</dbReference>
<sequence length="359" mass="38300">MGLTGLPLLVLAVLLALGAPVACLVLWNRVRGRVAAAVRFAMIVTCQALALLLGGVAINDHYGFYASWEDLVGGGTGETAAIQAAGPAGAGIGRADFRRDRSLGEDVYSATYSGEHSGVRSRILVWVPPGYDSPAGARRTYPVVELLPGYPGSPSTWFHAVRGVGALQDAIAARRAHPFILVAPTMTVEPGRDTECVDFPAGPRVETWLADDVRTAVTSAFRAESGRDSWGVMGFSTGGYCAAKLALRRPDLFGAAVSMQGDTTPQTPQVRADPALDAQNSLPEILRTQRPPVGLLLAGTRQDRASYRELVRLVPLVRPPTQAFEYVLKNGGHNAAVWNSMLPNAYAWLSDRLSFPRPA</sequence>
<dbReference type="Gene3D" id="3.40.50.1820">
    <property type="entry name" value="alpha/beta hydrolase"/>
    <property type="match status" value="1"/>
</dbReference>
<dbReference type="Proteomes" id="UP001165135">
    <property type="component" value="Unassembled WGS sequence"/>
</dbReference>
<evidence type="ECO:0000313" key="3">
    <source>
        <dbReference type="Proteomes" id="UP001165135"/>
    </source>
</evidence>
<name>A0A9W6RGN4_9ACTN</name>
<dbReference type="EMBL" id="BSTJ01000004">
    <property type="protein sequence ID" value="GLY75408.1"/>
    <property type="molecule type" value="Genomic_DNA"/>
</dbReference>
<dbReference type="PANTHER" id="PTHR48098:SF1">
    <property type="entry name" value="DIACYLGLYCEROL ACYLTRANSFERASE_MYCOLYLTRANSFERASE AG85A"/>
    <property type="match status" value="1"/>
</dbReference>
<dbReference type="Pfam" id="PF00756">
    <property type="entry name" value="Esterase"/>
    <property type="match status" value="1"/>
</dbReference>